<keyword evidence="3" id="KW-1185">Reference proteome</keyword>
<evidence type="ECO:0000313" key="3">
    <source>
        <dbReference type="Proteomes" id="UP000664417"/>
    </source>
</evidence>
<dbReference type="Proteomes" id="UP000664417">
    <property type="component" value="Unassembled WGS sequence"/>
</dbReference>
<evidence type="ECO:0000313" key="2">
    <source>
        <dbReference type="EMBL" id="MBO1321562.1"/>
    </source>
</evidence>
<accession>A0A8J7Q6Q6</accession>
<organism evidence="2 3">
    <name type="scientific">Acanthopleuribacter pedis</name>
    <dbReference type="NCBI Taxonomy" id="442870"/>
    <lineage>
        <taxon>Bacteria</taxon>
        <taxon>Pseudomonadati</taxon>
        <taxon>Acidobacteriota</taxon>
        <taxon>Holophagae</taxon>
        <taxon>Acanthopleuribacterales</taxon>
        <taxon>Acanthopleuribacteraceae</taxon>
        <taxon>Acanthopleuribacter</taxon>
    </lineage>
</organism>
<comment type="caution">
    <text evidence="2">The sequence shown here is derived from an EMBL/GenBank/DDBJ whole genome shotgun (WGS) entry which is preliminary data.</text>
</comment>
<feature type="domain" description="ABC-three component systems C-terminal" evidence="1">
    <location>
        <begin position="79"/>
        <end position="202"/>
    </location>
</feature>
<dbReference type="Pfam" id="PF20275">
    <property type="entry name" value="CTD10"/>
    <property type="match status" value="1"/>
</dbReference>
<dbReference type="InterPro" id="IPR046919">
    <property type="entry name" value="ABC-3C_CTD10"/>
</dbReference>
<evidence type="ECO:0000259" key="1">
    <source>
        <dbReference type="Pfam" id="PF20275"/>
    </source>
</evidence>
<dbReference type="AlphaFoldDB" id="A0A8J7Q6Q6"/>
<sequence length="206" mass="23447">MNDAERAHVDNLILLCDACHSVIDNPDNEADYGVALLQHWKQEHEETYRLGDPHKKLSAMALAVKAISEWDFEERDGLHPLREPFEVDAKIAHNHVVRNRSMIQVYKAYFGQLNAIYQELETHGSFRKQNMLRNIQYLYLKAKGLREAHDAASVLEMGDALLEDVQGALIDRLDASGFDEADRDFAVAVMVVDAFLRCKVLEEPVS</sequence>
<reference evidence="2" key="1">
    <citation type="submission" date="2021-03" db="EMBL/GenBank/DDBJ databases">
        <authorList>
            <person name="Wang G."/>
        </authorList>
    </citation>
    <scope>NUCLEOTIDE SEQUENCE</scope>
    <source>
        <strain evidence="2">KCTC 12899</strain>
    </source>
</reference>
<dbReference type="RefSeq" id="WP_207861536.1">
    <property type="nucleotide sequence ID" value="NZ_JAFREP010000025.1"/>
</dbReference>
<name>A0A8J7Q6Q6_9BACT</name>
<proteinExistence type="predicted"/>
<dbReference type="EMBL" id="JAFREP010000025">
    <property type="protein sequence ID" value="MBO1321562.1"/>
    <property type="molecule type" value="Genomic_DNA"/>
</dbReference>
<gene>
    <name evidence="2" type="ORF">J3U88_24000</name>
</gene>
<protein>
    <recommendedName>
        <fullName evidence="1">ABC-three component systems C-terminal domain-containing protein</fullName>
    </recommendedName>
</protein>